<accession>A0AAJ6QQ34</accession>
<dbReference type="GO" id="GO:0003723">
    <property type="term" value="F:RNA binding"/>
    <property type="evidence" value="ECO:0007669"/>
    <property type="project" value="UniProtKB-UniRule"/>
</dbReference>
<feature type="domain" description="RRM" evidence="3">
    <location>
        <begin position="53"/>
        <end position="131"/>
    </location>
</feature>
<evidence type="ECO:0000313" key="5">
    <source>
        <dbReference type="RefSeq" id="XP_003740180.1"/>
    </source>
</evidence>
<evidence type="ECO:0000256" key="2">
    <source>
        <dbReference type="PROSITE-ProRule" id="PRU00176"/>
    </source>
</evidence>
<dbReference type="Gene3D" id="3.30.70.330">
    <property type="match status" value="3"/>
</dbReference>
<dbReference type="InterPro" id="IPR000504">
    <property type="entry name" value="RRM_dom"/>
</dbReference>
<dbReference type="InterPro" id="IPR012677">
    <property type="entry name" value="Nucleotide-bd_a/b_plait_sf"/>
</dbReference>
<dbReference type="KEGG" id="goe:100902441"/>
<dbReference type="CDD" id="cd00590">
    <property type="entry name" value="RRM_SF"/>
    <property type="match status" value="1"/>
</dbReference>
<evidence type="ECO:0000256" key="1">
    <source>
        <dbReference type="ARBA" id="ARBA00022884"/>
    </source>
</evidence>
<dbReference type="InterPro" id="IPR035979">
    <property type="entry name" value="RBD_domain_sf"/>
</dbReference>
<dbReference type="SUPFAM" id="SSF54928">
    <property type="entry name" value="RNA-binding domain, RBD"/>
    <property type="match status" value="2"/>
</dbReference>
<dbReference type="RefSeq" id="XP_003740180.1">
    <property type="nucleotide sequence ID" value="XM_003740132.1"/>
</dbReference>
<dbReference type="SMART" id="SM00360">
    <property type="entry name" value="RRM"/>
    <property type="match status" value="3"/>
</dbReference>
<feature type="domain" description="RRM" evidence="3">
    <location>
        <begin position="156"/>
        <end position="235"/>
    </location>
</feature>
<name>A0AAJ6QQ34_9ACAR</name>
<dbReference type="PROSITE" id="PS50102">
    <property type="entry name" value="RRM"/>
    <property type="match status" value="3"/>
</dbReference>
<dbReference type="GeneID" id="100902441"/>
<gene>
    <name evidence="5" type="primary">LOC100902441</name>
</gene>
<feature type="domain" description="RRM" evidence="3">
    <location>
        <begin position="248"/>
        <end position="319"/>
    </location>
</feature>
<dbReference type="AlphaFoldDB" id="A0AAJ6QQ34"/>
<dbReference type="Pfam" id="PF00076">
    <property type="entry name" value="RRM_1"/>
    <property type="match status" value="3"/>
</dbReference>
<protein>
    <submittedName>
        <fullName evidence="5">Probable RNA-binding protein 46</fullName>
    </submittedName>
</protein>
<dbReference type="PANTHER" id="PTHR21245">
    <property type="entry name" value="HETEROGENEOUS NUCLEAR RIBONUCLEOPROTEIN"/>
    <property type="match status" value="1"/>
</dbReference>
<dbReference type="Proteomes" id="UP000694867">
    <property type="component" value="Unplaced"/>
</dbReference>
<keyword evidence="1 2" id="KW-0694">RNA-binding</keyword>
<evidence type="ECO:0000259" key="3">
    <source>
        <dbReference type="PROSITE" id="PS50102"/>
    </source>
</evidence>
<evidence type="ECO:0000313" key="4">
    <source>
        <dbReference type="Proteomes" id="UP000694867"/>
    </source>
</evidence>
<reference evidence="5" key="1">
    <citation type="submission" date="2025-08" db="UniProtKB">
        <authorList>
            <consortium name="RefSeq"/>
        </authorList>
    </citation>
    <scope>IDENTIFICATION</scope>
</reference>
<keyword evidence="4" id="KW-1185">Reference proteome</keyword>
<organism evidence="4 5">
    <name type="scientific">Galendromus occidentalis</name>
    <name type="common">western predatory mite</name>
    <dbReference type="NCBI Taxonomy" id="34638"/>
    <lineage>
        <taxon>Eukaryota</taxon>
        <taxon>Metazoa</taxon>
        <taxon>Ecdysozoa</taxon>
        <taxon>Arthropoda</taxon>
        <taxon>Chelicerata</taxon>
        <taxon>Arachnida</taxon>
        <taxon>Acari</taxon>
        <taxon>Parasitiformes</taxon>
        <taxon>Mesostigmata</taxon>
        <taxon>Gamasina</taxon>
        <taxon>Phytoseioidea</taxon>
        <taxon>Phytoseiidae</taxon>
        <taxon>Typhlodrominae</taxon>
        <taxon>Galendromus</taxon>
    </lineage>
</organism>
<proteinExistence type="predicted"/>
<sequence>MATAAPDLPKATTVALDAELHDLLQLHRKHEVVFGASHHTFRLSDYSECSTSCEIHISNIPSGASLVQLVRLFEPQGKLLRLTLFVDDDGVSVGKATAVYENEEDAMTVEEGLNGVVLSERGPYKVVSARWGSALGKSEALRKSTEGLIVRTEMGRRLYVANIPKVKTKEDIFNHFNRFLGGLVDVMVYTYPGSTQNRGFCFIEFNSSKNAMFAKETIVASRPWGCEVVVDWADPEQEPDEEIMKSVKVLYIKNLSPRVTDADLRRAFAERGLQVERVKVIRDFAFVHFFTRSLAEKAMKVCQNLTLDDLPLQVSWAKPPINKRMREEILRRRERRMRRMLASRYNCFTANVGQGDF</sequence>